<dbReference type="HOGENOM" id="CLU_050812_1_0_6"/>
<accession>C7RCX4</accession>
<evidence type="ECO:0000313" key="1">
    <source>
        <dbReference type="EMBL" id="ACV27116.1"/>
    </source>
</evidence>
<dbReference type="EMBL" id="CP001707">
    <property type="protein sequence ID" value="ACV27116.1"/>
    <property type="molecule type" value="Genomic_DNA"/>
</dbReference>
<keyword evidence="1" id="KW-0378">Hydrolase</keyword>
<dbReference type="GO" id="GO:0004519">
    <property type="term" value="F:endonuclease activity"/>
    <property type="evidence" value="ECO:0007669"/>
    <property type="project" value="UniProtKB-KW"/>
</dbReference>
<dbReference type="Proteomes" id="UP000001231">
    <property type="component" value="Chromosome"/>
</dbReference>
<dbReference type="AlphaFoldDB" id="C7RCX4"/>
<keyword evidence="1" id="KW-0540">Nuclease</keyword>
<name>C7RCX4_KANKD</name>
<dbReference type="InParanoid" id="C7RCX4"/>
<keyword evidence="1" id="KW-0255">Endonuclease</keyword>
<sequence length="379" mass="43809">MFYNNQENELKEKYKNLLIALGSLSKLYSSSIKPYLHYRGHEGVFNYSFKAVDHSRSDISFDSSKNSIALGLKTFLHNNGSTFQKIAEFNTVDSQIRQFGSNHKKLIKYISEQRNKRLEQSLAITGCEHMLYHLLTRSDNEMHVSEVEMTPITLKKIKGVIKKNNIIHFRDNFYEYKFSLSKNTLFKKFDLSNQIVDSFEVRIIDNPYDVLNDLIQQDISTDESLNGEFIILPLYNARNEEVSKGTGLNKWNAAGRKRHKDEVSISIPRWIHTTFPDFFSYNPNNNQPFNLKLPNGLILPAKVCEQGGKALQSNPNRALGNWLLRDVLKVPAGKLVTLKMLREANIDSVMLTKVDKDSHQYEIDFLKCGSYQEFYDNNQ</sequence>
<organism evidence="1 2">
    <name type="scientific">Kangiella koreensis (strain DSM 16069 / JCM 12317 / KCTC 12182 / SW-125)</name>
    <dbReference type="NCBI Taxonomy" id="523791"/>
    <lineage>
        <taxon>Bacteria</taxon>
        <taxon>Pseudomonadati</taxon>
        <taxon>Pseudomonadota</taxon>
        <taxon>Gammaproteobacteria</taxon>
        <taxon>Kangiellales</taxon>
        <taxon>Kangiellaceae</taxon>
        <taxon>Kangiella</taxon>
    </lineage>
</organism>
<proteinExistence type="predicted"/>
<dbReference type="OrthoDB" id="1296974at2"/>
<dbReference type="eggNOG" id="ENOG502Z8SA">
    <property type="taxonomic scope" value="Bacteria"/>
</dbReference>
<dbReference type="REBASE" id="21819">
    <property type="entry name" value="KkoORF1707P"/>
</dbReference>
<evidence type="ECO:0000313" key="2">
    <source>
        <dbReference type="Proteomes" id="UP000001231"/>
    </source>
</evidence>
<dbReference type="KEGG" id="kko:Kkor_1704"/>
<protein>
    <submittedName>
        <fullName evidence="1">Restriction endonuclease</fullName>
    </submittedName>
</protein>
<keyword evidence="2" id="KW-1185">Reference proteome</keyword>
<gene>
    <name evidence="1" type="ordered locus">Kkor_1704</name>
</gene>
<dbReference type="RefSeq" id="WP_015780722.1">
    <property type="nucleotide sequence ID" value="NC_013166.1"/>
</dbReference>
<reference evidence="1 2" key="1">
    <citation type="journal article" date="2009" name="Stand. Genomic Sci.">
        <title>Complete genome sequence of Kangiella koreensis type strain (SW-125).</title>
        <authorList>
            <person name="Han C."/>
            <person name="Sikorski J."/>
            <person name="Lapidus A."/>
            <person name="Nolan M."/>
            <person name="Glavina Del Rio T."/>
            <person name="Tice H."/>
            <person name="Cheng J.F."/>
            <person name="Lucas S."/>
            <person name="Chen F."/>
            <person name="Copeland A."/>
            <person name="Ivanova N."/>
            <person name="Mavromatis K."/>
            <person name="Ovchinnikova G."/>
            <person name="Pati A."/>
            <person name="Bruce D."/>
            <person name="Goodwin L."/>
            <person name="Pitluck S."/>
            <person name="Chen A."/>
            <person name="Palaniappan K."/>
            <person name="Land M."/>
            <person name="Hauser L."/>
            <person name="Chang Y.J."/>
            <person name="Jeffries C.D."/>
            <person name="Chain P."/>
            <person name="Saunders E."/>
            <person name="Brettin T."/>
            <person name="Goker M."/>
            <person name="Tindall B.J."/>
            <person name="Bristow J."/>
            <person name="Eisen J.A."/>
            <person name="Markowitz V."/>
            <person name="Hugenholtz P."/>
            <person name="Kyrpides N.C."/>
            <person name="Klenk H.P."/>
            <person name="Detter J.C."/>
        </authorList>
    </citation>
    <scope>NUCLEOTIDE SEQUENCE [LARGE SCALE GENOMIC DNA]</scope>
    <source>
        <strain evidence="2">DSM 16069 / KCTC 12182 / SW-125</strain>
    </source>
</reference>